<dbReference type="InterPro" id="IPR011344">
    <property type="entry name" value="ssDNA-bd"/>
</dbReference>
<evidence type="ECO:0000313" key="5">
    <source>
        <dbReference type="Proteomes" id="UP000203229"/>
    </source>
</evidence>
<dbReference type="InterPro" id="IPR012340">
    <property type="entry name" value="NA-bd_OB-fold"/>
</dbReference>
<proteinExistence type="predicted"/>
<organism evidence="4 5">
    <name type="scientific">Spiroplasma corruscae</name>
    <dbReference type="NCBI Taxonomy" id="216934"/>
    <lineage>
        <taxon>Bacteria</taxon>
        <taxon>Bacillati</taxon>
        <taxon>Mycoplasmatota</taxon>
        <taxon>Mollicutes</taxon>
        <taxon>Entomoplasmatales</taxon>
        <taxon>Spiroplasmataceae</taxon>
        <taxon>Spiroplasma</taxon>
    </lineage>
</organism>
<dbReference type="PANTHER" id="PTHR10302:SF27">
    <property type="entry name" value="SINGLE-STRANDED DNA-BINDING PROTEIN"/>
    <property type="match status" value="1"/>
</dbReference>
<evidence type="ECO:0000256" key="3">
    <source>
        <dbReference type="RuleBase" id="RU000524"/>
    </source>
</evidence>
<keyword evidence="1 2" id="KW-0238">DNA-binding</keyword>
<dbReference type="RefSeq" id="WP_094049933.1">
    <property type="nucleotide sequence ID" value="NZ_CP022536.1"/>
</dbReference>
<dbReference type="PROSITE" id="PS50935">
    <property type="entry name" value="SSB"/>
    <property type="match status" value="1"/>
</dbReference>
<dbReference type="SUPFAM" id="SSF50249">
    <property type="entry name" value="Nucleic acid-binding proteins"/>
    <property type="match status" value="1"/>
</dbReference>
<dbReference type="GO" id="GO:0006260">
    <property type="term" value="P:DNA replication"/>
    <property type="evidence" value="ECO:0007669"/>
    <property type="project" value="InterPro"/>
</dbReference>
<dbReference type="OrthoDB" id="9809878at2"/>
<dbReference type="PIRSF" id="PIRSF002070">
    <property type="entry name" value="SSB"/>
    <property type="match status" value="1"/>
</dbReference>
<dbReference type="EMBL" id="CP022536">
    <property type="protein sequence ID" value="ASP28793.1"/>
    <property type="molecule type" value="Genomic_DNA"/>
</dbReference>
<dbReference type="CDD" id="cd04496">
    <property type="entry name" value="SSB_OBF"/>
    <property type="match status" value="1"/>
</dbReference>
<reference evidence="4 5" key="1">
    <citation type="submission" date="2017-07" db="EMBL/GenBank/DDBJ databases">
        <title>Complete genome sequence of Spiroplasma corruscae EC-1 (DSM 19793).</title>
        <authorList>
            <person name="Tsai Y.-M."/>
            <person name="Lo W.-S."/>
            <person name="Kuo C.-H."/>
        </authorList>
    </citation>
    <scope>NUCLEOTIDE SEQUENCE [LARGE SCALE GENOMIC DNA]</scope>
    <source>
        <strain evidence="4 5">EC-1</strain>
        <plasmid evidence="4 5">unnamed</plasmid>
    </source>
</reference>
<evidence type="ECO:0000256" key="1">
    <source>
        <dbReference type="ARBA" id="ARBA00023125"/>
    </source>
</evidence>
<dbReference type="Gene3D" id="2.40.50.140">
    <property type="entry name" value="Nucleic acid-binding proteins"/>
    <property type="match status" value="1"/>
</dbReference>
<dbReference type="Pfam" id="PF00436">
    <property type="entry name" value="SSB"/>
    <property type="match status" value="1"/>
</dbReference>
<dbReference type="NCBIfam" id="TIGR00621">
    <property type="entry name" value="ssb"/>
    <property type="match status" value="1"/>
</dbReference>
<dbReference type="Proteomes" id="UP000203229">
    <property type="component" value="Plasmid unnamed"/>
</dbReference>
<keyword evidence="4" id="KW-0614">Plasmid</keyword>
<evidence type="ECO:0000313" key="4">
    <source>
        <dbReference type="EMBL" id="ASP28793.1"/>
    </source>
</evidence>
<evidence type="ECO:0000256" key="2">
    <source>
        <dbReference type="PIRNR" id="PIRNR002070"/>
    </source>
</evidence>
<protein>
    <recommendedName>
        <fullName evidence="2 3">Single-stranded DNA-binding protein</fullName>
    </recommendedName>
</protein>
<geneLocation type="plasmid" evidence="4 5">
    <name>unnamed</name>
</geneLocation>
<dbReference type="GO" id="GO:0009295">
    <property type="term" value="C:nucleoid"/>
    <property type="evidence" value="ECO:0007669"/>
    <property type="project" value="TreeGrafter"/>
</dbReference>
<name>A0A222ERL6_9MOLU</name>
<dbReference type="AlphaFoldDB" id="A0A222ERL6"/>
<dbReference type="GO" id="GO:0003697">
    <property type="term" value="F:single-stranded DNA binding"/>
    <property type="evidence" value="ECO:0007669"/>
    <property type="project" value="InterPro"/>
</dbReference>
<keyword evidence="5" id="KW-1185">Reference proteome</keyword>
<dbReference type="KEGG" id="scou:SCORR_v1c10210"/>
<dbReference type="InterPro" id="IPR000424">
    <property type="entry name" value="Primosome_PriB/ssb"/>
</dbReference>
<gene>
    <name evidence="4" type="primary">ssb</name>
    <name evidence="4" type="ORF">SCORR_v1c10210</name>
</gene>
<sequence length="123" mass="14362">MNKAILLGRITKDPELRKTKNEKEFIGFTLAINEFSKNEKFTQFISCYAWEKTAENMVKYVKKGDMLLVEGSINSKFEKIDDKQIQQTFVSVSKITYLSNSKNENDVKPMHTENEVEVDLWDE</sequence>
<dbReference type="PANTHER" id="PTHR10302">
    <property type="entry name" value="SINGLE-STRANDED DNA-BINDING PROTEIN"/>
    <property type="match status" value="1"/>
</dbReference>
<accession>A0A222ERL6</accession>